<sequence length="140" mass="15015">MSAERDASARIQSAGASTNHRNHCYIGAGASRRSSRSNERQTSAVTGSTFLQPPDGPTAATYLFLLQSHTPSNHAGLYIPVPASIAPDPAHVCAALASPPRRSYYQFSSATPGCHCRPNRRGDQDPSMDGQARHTYLFSN</sequence>
<reference evidence="2 3" key="1">
    <citation type="journal article" date="2019" name="Commun. Biol.">
        <title>The bagworm genome reveals a unique fibroin gene that provides high tensile strength.</title>
        <authorList>
            <person name="Kono N."/>
            <person name="Nakamura H."/>
            <person name="Ohtoshi R."/>
            <person name="Tomita M."/>
            <person name="Numata K."/>
            <person name="Arakawa K."/>
        </authorList>
    </citation>
    <scope>NUCLEOTIDE SEQUENCE [LARGE SCALE GENOMIC DNA]</scope>
</reference>
<feature type="region of interest" description="Disordered" evidence="1">
    <location>
        <begin position="1"/>
        <end position="53"/>
    </location>
</feature>
<dbReference type="EMBL" id="BGZK01000932">
    <property type="protein sequence ID" value="GBP65577.1"/>
    <property type="molecule type" value="Genomic_DNA"/>
</dbReference>
<keyword evidence="3" id="KW-1185">Reference proteome</keyword>
<dbReference type="Proteomes" id="UP000299102">
    <property type="component" value="Unassembled WGS sequence"/>
</dbReference>
<evidence type="ECO:0000313" key="2">
    <source>
        <dbReference type="EMBL" id="GBP65577.1"/>
    </source>
</evidence>
<evidence type="ECO:0000256" key="1">
    <source>
        <dbReference type="SAM" id="MobiDB-lite"/>
    </source>
</evidence>
<feature type="compositionally biased region" description="Polar residues" evidence="1">
    <location>
        <begin position="10"/>
        <end position="19"/>
    </location>
</feature>
<evidence type="ECO:0000313" key="3">
    <source>
        <dbReference type="Proteomes" id="UP000299102"/>
    </source>
</evidence>
<protein>
    <submittedName>
        <fullName evidence="2">Uncharacterized protein</fullName>
    </submittedName>
</protein>
<accession>A0A4C1XTR0</accession>
<organism evidence="2 3">
    <name type="scientific">Eumeta variegata</name>
    <name type="common">Bagworm moth</name>
    <name type="synonym">Eumeta japonica</name>
    <dbReference type="NCBI Taxonomy" id="151549"/>
    <lineage>
        <taxon>Eukaryota</taxon>
        <taxon>Metazoa</taxon>
        <taxon>Ecdysozoa</taxon>
        <taxon>Arthropoda</taxon>
        <taxon>Hexapoda</taxon>
        <taxon>Insecta</taxon>
        <taxon>Pterygota</taxon>
        <taxon>Neoptera</taxon>
        <taxon>Endopterygota</taxon>
        <taxon>Lepidoptera</taxon>
        <taxon>Glossata</taxon>
        <taxon>Ditrysia</taxon>
        <taxon>Tineoidea</taxon>
        <taxon>Psychidae</taxon>
        <taxon>Oiketicinae</taxon>
        <taxon>Eumeta</taxon>
    </lineage>
</organism>
<dbReference type="AlphaFoldDB" id="A0A4C1XTR0"/>
<feature type="compositionally biased region" description="Polar residues" evidence="1">
    <location>
        <begin position="40"/>
        <end position="51"/>
    </location>
</feature>
<name>A0A4C1XTR0_EUMVA</name>
<comment type="caution">
    <text evidence="2">The sequence shown here is derived from an EMBL/GenBank/DDBJ whole genome shotgun (WGS) entry which is preliminary data.</text>
</comment>
<proteinExistence type="predicted"/>
<gene>
    <name evidence="2" type="ORF">EVAR_87553_1</name>
</gene>